<name>A0ABR9PVI6_9BACT</name>
<protein>
    <recommendedName>
        <fullName evidence="3">Serine/threonine protein kinase</fullName>
    </recommendedName>
</protein>
<dbReference type="RefSeq" id="WP_193429145.1">
    <property type="nucleotide sequence ID" value="NZ_CBCSIP010000027.1"/>
</dbReference>
<evidence type="ECO:0000313" key="2">
    <source>
        <dbReference type="Proteomes" id="UP001516472"/>
    </source>
</evidence>
<reference evidence="1 2" key="1">
    <citation type="submission" date="2020-02" db="EMBL/GenBank/DDBJ databases">
        <authorList>
            <person name="Babadi Z.K."/>
            <person name="Risdian C."/>
            <person name="Ebrahimipour G.H."/>
            <person name="Wink J."/>
        </authorList>
    </citation>
    <scope>NUCLEOTIDE SEQUENCE [LARGE SCALE GENOMIC DNA]</scope>
    <source>
        <strain evidence="1 2">ZKHCc1 1396</strain>
    </source>
</reference>
<dbReference type="EMBL" id="JAAIYO010000010">
    <property type="protein sequence ID" value="MBE4751946.1"/>
    <property type="molecule type" value="Genomic_DNA"/>
</dbReference>
<evidence type="ECO:0000313" key="1">
    <source>
        <dbReference type="EMBL" id="MBE4751946.1"/>
    </source>
</evidence>
<accession>A0ABR9PVI6</accession>
<comment type="caution">
    <text evidence="1">The sequence shown here is derived from an EMBL/GenBank/DDBJ whole genome shotgun (WGS) entry which is preliminary data.</text>
</comment>
<dbReference type="Proteomes" id="UP001516472">
    <property type="component" value="Unassembled WGS sequence"/>
</dbReference>
<evidence type="ECO:0008006" key="3">
    <source>
        <dbReference type="Google" id="ProtNLM"/>
    </source>
</evidence>
<gene>
    <name evidence="1" type="ORF">G4177_27645</name>
</gene>
<keyword evidence="2" id="KW-1185">Reference proteome</keyword>
<sequence>MNPSLPRTVLAVCVWSVFAPGCYWLPDAEAEGECWGNHLGKSVRWPIFKDGSWLERIAADRGGKDQVHVHLEYETPGINDDVEAFGVDIRLEDGALIERPNTTKLVPKGDYGMGPQGESVVMEWSGRVYTSEEARTGYIRPGRPAEGSVTFERVNNIQVKGQFVYLYLDGSKLTCTFDTPKYSSSES</sequence>
<proteinExistence type="predicted"/>
<organism evidence="1 2">
    <name type="scientific">Corallococcus soli</name>
    <dbReference type="NCBI Taxonomy" id="2710757"/>
    <lineage>
        <taxon>Bacteria</taxon>
        <taxon>Pseudomonadati</taxon>
        <taxon>Myxococcota</taxon>
        <taxon>Myxococcia</taxon>
        <taxon>Myxococcales</taxon>
        <taxon>Cystobacterineae</taxon>
        <taxon>Myxococcaceae</taxon>
        <taxon>Corallococcus</taxon>
    </lineage>
</organism>